<feature type="compositionally biased region" description="Basic and acidic residues" evidence="1">
    <location>
        <begin position="61"/>
        <end position="71"/>
    </location>
</feature>
<name>A0A1G7PVY6_9PROT</name>
<gene>
    <name evidence="2" type="ORF">SAMN05216241_10397</name>
</gene>
<proteinExistence type="predicted"/>
<accession>A0A1G7PVY6</accession>
<keyword evidence="3" id="KW-1185">Reference proteome</keyword>
<dbReference type="EMBL" id="FNCE01000003">
    <property type="protein sequence ID" value="SDF90418.1"/>
    <property type="molecule type" value="Genomic_DNA"/>
</dbReference>
<sequence length="89" mass="9663">MRLPGSLGQNEQVNTVLRQLQNLVQRPQIPDQSVPETRPNRQVGGGQPDAGTPDPATQQERPFDPAERAARAAEAGRILPRGSFVDLVV</sequence>
<dbReference type="AlphaFoldDB" id="A0A1G7PVY6"/>
<feature type="region of interest" description="Disordered" evidence="1">
    <location>
        <begin position="22"/>
        <end position="77"/>
    </location>
</feature>
<dbReference type="STRING" id="1082479.SAMN05216241_10397"/>
<feature type="compositionally biased region" description="Polar residues" evidence="1">
    <location>
        <begin position="22"/>
        <end position="35"/>
    </location>
</feature>
<evidence type="ECO:0000256" key="1">
    <source>
        <dbReference type="SAM" id="MobiDB-lite"/>
    </source>
</evidence>
<dbReference type="Proteomes" id="UP000199415">
    <property type="component" value="Unassembled WGS sequence"/>
</dbReference>
<organism evidence="2 3">
    <name type="scientific">Limimonas halophila</name>
    <dbReference type="NCBI Taxonomy" id="1082479"/>
    <lineage>
        <taxon>Bacteria</taxon>
        <taxon>Pseudomonadati</taxon>
        <taxon>Pseudomonadota</taxon>
        <taxon>Alphaproteobacteria</taxon>
        <taxon>Rhodospirillales</taxon>
        <taxon>Rhodovibrionaceae</taxon>
        <taxon>Limimonas</taxon>
    </lineage>
</organism>
<reference evidence="3" key="1">
    <citation type="submission" date="2016-10" db="EMBL/GenBank/DDBJ databases">
        <authorList>
            <person name="Varghese N."/>
            <person name="Submissions S."/>
        </authorList>
    </citation>
    <scope>NUCLEOTIDE SEQUENCE [LARGE SCALE GENOMIC DNA]</scope>
    <source>
        <strain evidence="3">DSM 25584</strain>
    </source>
</reference>
<evidence type="ECO:0000313" key="3">
    <source>
        <dbReference type="Proteomes" id="UP000199415"/>
    </source>
</evidence>
<dbReference type="RefSeq" id="WP_090019234.1">
    <property type="nucleotide sequence ID" value="NZ_FNCE01000003.1"/>
</dbReference>
<protein>
    <submittedName>
        <fullName evidence="2">Uncharacterized protein</fullName>
    </submittedName>
</protein>
<evidence type="ECO:0000313" key="2">
    <source>
        <dbReference type="EMBL" id="SDF90418.1"/>
    </source>
</evidence>